<protein>
    <submittedName>
        <fullName evidence="2">Uncharacterized protein</fullName>
    </submittedName>
</protein>
<evidence type="ECO:0000313" key="3">
    <source>
        <dbReference type="Proteomes" id="UP000006591"/>
    </source>
</evidence>
<dbReference type="Proteomes" id="UP000006591">
    <property type="component" value="Chromosome 3"/>
</dbReference>
<accession>A0A0E0GN50</accession>
<evidence type="ECO:0000313" key="2">
    <source>
        <dbReference type="EnsemblPlants" id="ONIVA03G20460.1"/>
    </source>
</evidence>
<name>A0A0E0GN50_ORYNI</name>
<keyword evidence="3" id="KW-1185">Reference proteome</keyword>
<organism evidence="2">
    <name type="scientific">Oryza nivara</name>
    <name type="common">Indian wild rice</name>
    <name type="synonym">Oryza sativa f. spontanea</name>
    <dbReference type="NCBI Taxonomy" id="4536"/>
    <lineage>
        <taxon>Eukaryota</taxon>
        <taxon>Viridiplantae</taxon>
        <taxon>Streptophyta</taxon>
        <taxon>Embryophyta</taxon>
        <taxon>Tracheophyta</taxon>
        <taxon>Spermatophyta</taxon>
        <taxon>Magnoliopsida</taxon>
        <taxon>Liliopsida</taxon>
        <taxon>Poales</taxon>
        <taxon>Poaceae</taxon>
        <taxon>BOP clade</taxon>
        <taxon>Oryzoideae</taxon>
        <taxon>Oryzeae</taxon>
        <taxon>Oryzinae</taxon>
        <taxon>Oryza</taxon>
    </lineage>
</organism>
<sequence length="128" mass="13623">MSRRLCRFGGEAPLTSPFAVPHSHAADIVVDSGDEKRGGSGRSSTAHVPPTSQSAALAPPTLLSTVVNQGTRGRVNMATLQPLSFHRPRHPHSTDLAIPRGYFAQHQCQHHLGHPHRCSATSSSPPVS</sequence>
<reference evidence="2" key="2">
    <citation type="submission" date="2018-04" db="EMBL/GenBank/DDBJ databases">
        <title>OnivRS2 (Oryza nivara Reference Sequence Version 2).</title>
        <authorList>
            <person name="Zhang J."/>
            <person name="Kudrna D."/>
            <person name="Lee S."/>
            <person name="Talag J."/>
            <person name="Rajasekar S."/>
            <person name="Welchert J."/>
            <person name="Hsing Y.-I."/>
            <person name="Wing R.A."/>
        </authorList>
    </citation>
    <scope>NUCLEOTIDE SEQUENCE [LARGE SCALE GENOMIC DNA]</scope>
    <source>
        <strain evidence="2">SL10</strain>
    </source>
</reference>
<dbReference type="AlphaFoldDB" id="A0A0E0GN50"/>
<dbReference type="HOGENOM" id="CLU_1963132_0_0_1"/>
<dbReference type="Gramene" id="ONIVA03G20460.1">
    <property type="protein sequence ID" value="ONIVA03G20460.1"/>
    <property type="gene ID" value="ONIVA03G20460"/>
</dbReference>
<feature type="region of interest" description="Disordered" evidence="1">
    <location>
        <begin position="24"/>
        <end position="60"/>
    </location>
</feature>
<evidence type="ECO:0000256" key="1">
    <source>
        <dbReference type="SAM" id="MobiDB-lite"/>
    </source>
</evidence>
<reference evidence="2" key="1">
    <citation type="submission" date="2015-04" db="UniProtKB">
        <authorList>
            <consortium name="EnsemblPlants"/>
        </authorList>
    </citation>
    <scope>IDENTIFICATION</scope>
    <source>
        <strain evidence="2">SL10</strain>
    </source>
</reference>
<dbReference type="EnsemblPlants" id="ONIVA03G20460.1">
    <property type="protein sequence ID" value="ONIVA03G20460.1"/>
    <property type="gene ID" value="ONIVA03G20460"/>
</dbReference>
<proteinExistence type="predicted"/>
<feature type="compositionally biased region" description="Polar residues" evidence="1">
    <location>
        <begin position="42"/>
        <end position="55"/>
    </location>
</feature>